<dbReference type="Proteomes" id="UP001162131">
    <property type="component" value="Unassembled WGS sequence"/>
</dbReference>
<name>A0AAU9K3N2_9CILI</name>
<dbReference type="EMBL" id="CAJZBQ010000058">
    <property type="protein sequence ID" value="CAG9334416.1"/>
    <property type="molecule type" value="Genomic_DNA"/>
</dbReference>
<proteinExistence type="predicted"/>
<sequence length="91" mass="10266">MNLAGGFPFGFNPEEETKRSLPKKQFANAQCPQCKTPQPTQVLTEEFKAQNLVCINCRKGFCSFCNGKKHWIGECTEAVEARRSSQVPRNK</sequence>
<keyword evidence="3" id="KW-1185">Reference proteome</keyword>
<gene>
    <name evidence="2" type="ORF">BSTOLATCC_MIC61034</name>
</gene>
<protein>
    <recommendedName>
        <fullName evidence="4">IBR domain-containing protein</fullName>
    </recommendedName>
</protein>
<evidence type="ECO:0000256" key="1">
    <source>
        <dbReference type="SAM" id="MobiDB-lite"/>
    </source>
</evidence>
<reference evidence="2" key="1">
    <citation type="submission" date="2021-09" db="EMBL/GenBank/DDBJ databases">
        <authorList>
            <consortium name="AG Swart"/>
            <person name="Singh M."/>
            <person name="Singh A."/>
            <person name="Seah K."/>
            <person name="Emmerich C."/>
        </authorList>
    </citation>
    <scope>NUCLEOTIDE SEQUENCE</scope>
    <source>
        <strain evidence="2">ATCC30299</strain>
    </source>
</reference>
<accession>A0AAU9K3N2</accession>
<feature type="region of interest" description="Disordered" evidence="1">
    <location>
        <begin position="1"/>
        <end position="22"/>
    </location>
</feature>
<organism evidence="2 3">
    <name type="scientific">Blepharisma stoltei</name>
    <dbReference type="NCBI Taxonomy" id="1481888"/>
    <lineage>
        <taxon>Eukaryota</taxon>
        <taxon>Sar</taxon>
        <taxon>Alveolata</taxon>
        <taxon>Ciliophora</taxon>
        <taxon>Postciliodesmatophora</taxon>
        <taxon>Heterotrichea</taxon>
        <taxon>Heterotrichida</taxon>
        <taxon>Blepharismidae</taxon>
        <taxon>Blepharisma</taxon>
    </lineage>
</organism>
<evidence type="ECO:0000313" key="3">
    <source>
        <dbReference type="Proteomes" id="UP001162131"/>
    </source>
</evidence>
<comment type="caution">
    <text evidence="2">The sequence shown here is derived from an EMBL/GenBank/DDBJ whole genome shotgun (WGS) entry which is preliminary data.</text>
</comment>
<evidence type="ECO:0008006" key="4">
    <source>
        <dbReference type="Google" id="ProtNLM"/>
    </source>
</evidence>
<evidence type="ECO:0000313" key="2">
    <source>
        <dbReference type="EMBL" id="CAG9334416.1"/>
    </source>
</evidence>
<dbReference type="AlphaFoldDB" id="A0AAU9K3N2"/>